<dbReference type="Proteomes" id="UP000315399">
    <property type="component" value="Unassembled WGS sequence"/>
</dbReference>
<dbReference type="Gene3D" id="1.20.1270.90">
    <property type="entry name" value="AF1782-like"/>
    <property type="match status" value="1"/>
</dbReference>
<feature type="domain" description="DUF357" evidence="1">
    <location>
        <begin position="12"/>
        <end position="83"/>
    </location>
</feature>
<reference evidence="2 3" key="1">
    <citation type="journal article" date="2019" name="Nat. Microbiol.">
        <title>Expanding anaerobic alkane metabolism in the domain of Archaea.</title>
        <authorList>
            <person name="Wang Y."/>
            <person name="Wegener G."/>
            <person name="Hou J."/>
            <person name="Wang F."/>
            <person name="Xiao X."/>
        </authorList>
    </citation>
    <scope>NUCLEOTIDE SEQUENCE [LARGE SCALE GENOMIC DNA]</scope>
    <source>
        <strain evidence="2">WYZ-LMO10</strain>
    </source>
</reference>
<gene>
    <name evidence="2" type="ORF">DSO08_03280</name>
</gene>
<proteinExistence type="predicted"/>
<evidence type="ECO:0000313" key="2">
    <source>
        <dbReference type="EMBL" id="TDA39031.1"/>
    </source>
</evidence>
<dbReference type="InterPro" id="IPR036809">
    <property type="entry name" value="AF1782-like_sf"/>
</dbReference>
<dbReference type="EMBL" id="QNVH01000024">
    <property type="protein sequence ID" value="TDA39031.1"/>
    <property type="molecule type" value="Genomic_DNA"/>
</dbReference>
<protein>
    <recommendedName>
        <fullName evidence="1">DUF357 domain-containing protein</fullName>
    </recommendedName>
</protein>
<dbReference type="AlphaFoldDB" id="A0A523BDK7"/>
<accession>A0A523BDK7</accession>
<evidence type="ECO:0000259" key="1">
    <source>
        <dbReference type="Pfam" id="PF04010"/>
    </source>
</evidence>
<comment type="caution">
    <text evidence="2">The sequence shown here is derived from an EMBL/GenBank/DDBJ whole genome shotgun (WGS) entry which is preliminary data.</text>
</comment>
<sequence length="94" mass="10862">MDDELAKSKLERYIKYAKNVLKDMVVCPPKDPSLSSKLEYNLSLARQYFEDSEYYFGKGDFITALVCIAYCEGLLDACRNLGWLKYEWNLGGKD</sequence>
<dbReference type="InterPro" id="IPR023140">
    <property type="entry name" value="DUF357"/>
</dbReference>
<name>A0A523BDK7_9CREN</name>
<dbReference type="SUPFAM" id="SSF158372">
    <property type="entry name" value="AF1782-like"/>
    <property type="match status" value="1"/>
</dbReference>
<dbReference type="Pfam" id="PF04010">
    <property type="entry name" value="DUF357"/>
    <property type="match status" value="1"/>
</dbReference>
<organism evidence="2 3">
    <name type="scientific">Thermoproteota archaeon</name>
    <dbReference type="NCBI Taxonomy" id="2056631"/>
    <lineage>
        <taxon>Archaea</taxon>
        <taxon>Thermoproteota</taxon>
    </lineage>
</organism>
<evidence type="ECO:0000313" key="3">
    <source>
        <dbReference type="Proteomes" id="UP000315399"/>
    </source>
</evidence>